<reference evidence="2 3" key="1">
    <citation type="submission" date="2019-05" db="EMBL/GenBank/DDBJ databases">
        <title>Draft genome sequence of Actinomadura geliboluensis A8036.</title>
        <authorList>
            <person name="Saricaoglu S."/>
            <person name="Isik K."/>
        </authorList>
    </citation>
    <scope>NUCLEOTIDE SEQUENCE [LARGE SCALE GENOMIC DNA]</scope>
    <source>
        <strain evidence="2 3">A8036</strain>
    </source>
</reference>
<gene>
    <name evidence="2" type="ORF">ETD96_12475</name>
</gene>
<dbReference type="EMBL" id="VCKZ01000068">
    <property type="protein sequence ID" value="TMR40134.1"/>
    <property type="molecule type" value="Genomic_DNA"/>
</dbReference>
<dbReference type="Proteomes" id="UP000305238">
    <property type="component" value="Unassembled WGS sequence"/>
</dbReference>
<dbReference type="SUPFAM" id="SSF51735">
    <property type="entry name" value="NAD(P)-binding Rossmann-fold domains"/>
    <property type="match status" value="1"/>
</dbReference>
<evidence type="ECO:0000313" key="3">
    <source>
        <dbReference type="Proteomes" id="UP000305238"/>
    </source>
</evidence>
<dbReference type="Pfam" id="PF08338">
    <property type="entry name" value="DUF1731"/>
    <property type="match status" value="1"/>
</dbReference>
<evidence type="ECO:0000259" key="1">
    <source>
        <dbReference type="Pfam" id="PF08338"/>
    </source>
</evidence>
<comment type="caution">
    <text evidence="2">The sequence shown here is derived from an EMBL/GenBank/DDBJ whole genome shotgun (WGS) entry which is preliminary data.</text>
</comment>
<dbReference type="Gene3D" id="3.40.50.720">
    <property type="entry name" value="NAD(P)-binding Rossmann-like Domain"/>
    <property type="match status" value="1"/>
</dbReference>
<feature type="domain" description="DUF1731" evidence="1">
    <location>
        <begin position="244"/>
        <end position="280"/>
    </location>
</feature>
<evidence type="ECO:0000313" key="2">
    <source>
        <dbReference type="EMBL" id="TMR40134.1"/>
    </source>
</evidence>
<dbReference type="PANTHER" id="PTHR11092">
    <property type="entry name" value="SUGAR NUCLEOTIDE EPIMERASE RELATED"/>
    <property type="match status" value="1"/>
</dbReference>
<protein>
    <submittedName>
        <fullName evidence="2">DUF1731 domain-containing protein</fullName>
    </submittedName>
</protein>
<feature type="non-terminal residue" evidence="2">
    <location>
        <position position="1"/>
    </location>
</feature>
<organism evidence="2 3">
    <name type="scientific">Actinomadura geliboluensis</name>
    <dbReference type="NCBI Taxonomy" id="882440"/>
    <lineage>
        <taxon>Bacteria</taxon>
        <taxon>Bacillati</taxon>
        <taxon>Actinomycetota</taxon>
        <taxon>Actinomycetes</taxon>
        <taxon>Streptosporangiales</taxon>
        <taxon>Thermomonosporaceae</taxon>
        <taxon>Actinomadura</taxon>
    </lineage>
</organism>
<dbReference type="AlphaFoldDB" id="A0A5S4H5V8"/>
<name>A0A5S4H5V8_9ACTN</name>
<sequence length="288" mass="31136">VVVLTRTPLGARQVGWDGRTLGSWAKVVDGSDVVINLAGRSVSCRYTPASLQEMMDSRVHSARVVGEAIAGAARPPKVWLQMSTATIYAHRFDAANDEAGGVIGGGEAGVPKYWGYSVKIARNWERAQELAETPETRKVALRAAMVMSPDRGGVFDVLSWMARLGLGGPVAGGAQFVSWIHDVDFVRAVEFLIGRDDIAGAVNLASPGPLPQRVFMRALRAAWGMPVGLPATAWMAEIGALVIRSDTELLLKSRRVVPGRLLDAGFGFEHERWPEAARDLVRRARSRA</sequence>
<proteinExistence type="predicted"/>
<dbReference type="InterPro" id="IPR036291">
    <property type="entry name" value="NAD(P)-bd_dom_sf"/>
</dbReference>
<dbReference type="PANTHER" id="PTHR11092:SF0">
    <property type="entry name" value="EPIMERASE FAMILY PROTEIN SDR39U1"/>
    <property type="match status" value="1"/>
</dbReference>
<dbReference type="OrthoDB" id="9801773at2"/>
<dbReference type="RefSeq" id="WP_138636482.1">
    <property type="nucleotide sequence ID" value="NZ_VCKZ01000068.1"/>
</dbReference>
<dbReference type="InterPro" id="IPR013549">
    <property type="entry name" value="DUF1731"/>
</dbReference>
<accession>A0A5S4H5V8</accession>
<keyword evidence="3" id="KW-1185">Reference proteome</keyword>